<dbReference type="Pfam" id="PF13976">
    <property type="entry name" value="gag_pre-integrs"/>
    <property type="match status" value="1"/>
</dbReference>
<evidence type="ECO:0000313" key="3">
    <source>
        <dbReference type="Proteomes" id="UP000032141"/>
    </source>
</evidence>
<dbReference type="OMA" id="ETHIEIT"/>
<dbReference type="AlphaFoldDB" id="A0A0D3DKA6"/>
<organism evidence="2 3">
    <name type="scientific">Brassica oleracea var. oleracea</name>
    <dbReference type="NCBI Taxonomy" id="109376"/>
    <lineage>
        <taxon>Eukaryota</taxon>
        <taxon>Viridiplantae</taxon>
        <taxon>Streptophyta</taxon>
        <taxon>Embryophyta</taxon>
        <taxon>Tracheophyta</taxon>
        <taxon>Spermatophyta</taxon>
        <taxon>Magnoliopsida</taxon>
        <taxon>eudicotyledons</taxon>
        <taxon>Gunneridae</taxon>
        <taxon>Pentapetalae</taxon>
        <taxon>rosids</taxon>
        <taxon>malvids</taxon>
        <taxon>Brassicales</taxon>
        <taxon>Brassicaceae</taxon>
        <taxon>Brassiceae</taxon>
        <taxon>Brassica</taxon>
    </lineage>
</organism>
<dbReference type="Proteomes" id="UP000032141">
    <property type="component" value="Chromosome C8"/>
</dbReference>
<proteinExistence type="predicted"/>
<reference evidence="2 3" key="1">
    <citation type="journal article" date="2014" name="Genome Biol.">
        <title>Transcriptome and methylome profiling reveals relics of genome dominance in the mesopolyploid Brassica oleracea.</title>
        <authorList>
            <person name="Parkin I.A."/>
            <person name="Koh C."/>
            <person name="Tang H."/>
            <person name="Robinson S.J."/>
            <person name="Kagale S."/>
            <person name="Clarke W.E."/>
            <person name="Town C.D."/>
            <person name="Nixon J."/>
            <person name="Krishnakumar V."/>
            <person name="Bidwell S.L."/>
            <person name="Denoeud F."/>
            <person name="Belcram H."/>
            <person name="Links M.G."/>
            <person name="Just J."/>
            <person name="Clarke C."/>
            <person name="Bender T."/>
            <person name="Huebert T."/>
            <person name="Mason A.S."/>
            <person name="Pires J.C."/>
            <person name="Barker G."/>
            <person name="Moore J."/>
            <person name="Walley P.G."/>
            <person name="Manoli S."/>
            <person name="Batley J."/>
            <person name="Edwards D."/>
            <person name="Nelson M.N."/>
            <person name="Wang X."/>
            <person name="Paterson A.H."/>
            <person name="King G."/>
            <person name="Bancroft I."/>
            <person name="Chalhoub B."/>
            <person name="Sharpe A.G."/>
        </authorList>
    </citation>
    <scope>NUCLEOTIDE SEQUENCE</scope>
    <source>
        <strain evidence="2 3">cv. TO1000</strain>
    </source>
</reference>
<accession>A0A0D3DKA6</accession>
<feature type="domain" description="GAG-pre-integrase" evidence="1">
    <location>
        <begin position="360"/>
        <end position="401"/>
    </location>
</feature>
<dbReference type="STRING" id="109376.A0A0D3DKA6"/>
<dbReference type="InterPro" id="IPR025724">
    <property type="entry name" value="GAG-pre-integrase_dom"/>
</dbReference>
<protein>
    <recommendedName>
        <fullName evidence="1">GAG-pre-integrase domain-containing protein</fullName>
    </recommendedName>
</protein>
<dbReference type="EnsemblPlants" id="Bo8g022980.1">
    <property type="protein sequence ID" value="Bo8g022980.1"/>
    <property type="gene ID" value="Bo8g022980"/>
</dbReference>
<reference evidence="2" key="2">
    <citation type="submission" date="2015-03" db="UniProtKB">
        <authorList>
            <consortium name="EnsemblPlants"/>
        </authorList>
    </citation>
    <scope>IDENTIFICATION</scope>
</reference>
<sequence>MGGEDGSVHNIGKFDGTDFAFWRMQMEDYLYGKKLHQPLSKKPEKMDQDEWELLDRQVLGVIRLTLSKNVAHNVAKEKTTEGLMKVLSDMYEKISANNKVFLMKKLFHLKMEEGGLVAAHVNEFNTIVNQLSSVEIDWEPMRAAVSNYVGTQKLKFNDVRDRILSEEVRRIDSRKHQRALLSTWKTEGETHIEITGVMADRSQGMDEVNPNSDSLQSAGIMERQVTLRRIAEVHRRRKTTQEAEPMQKIEARDAATSTTKESISYVDSSVDSWVLDSGASFHTTPHHNIMENYVAGNYGNMSDGRVWKITKVRHVPKLMRNLISVGQLDDTGHDVNFGGGAWRVKKGSMVVARGHKRGTLYMTTSYQDTVAVVENAKQTKLWHCRLGHMSEKGMKLMVENGASGFEDGGSSDV</sequence>
<evidence type="ECO:0000259" key="1">
    <source>
        <dbReference type="Pfam" id="PF13976"/>
    </source>
</evidence>
<evidence type="ECO:0000313" key="2">
    <source>
        <dbReference type="EnsemblPlants" id="Bo8g022980.1"/>
    </source>
</evidence>
<name>A0A0D3DKA6_BRAOL</name>
<dbReference type="Pfam" id="PF14223">
    <property type="entry name" value="Retrotran_gag_2"/>
    <property type="match status" value="1"/>
</dbReference>
<dbReference type="eggNOG" id="KOG0017">
    <property type="taxonomic scope" value="Eukaryota"/>
</dbReference>
<keyword evidence="3" id="KW-1185">Reference proteome</keyword>
<dbReference type="HOGENOM" id="CLU_001650_11_4_1"/>
<dbReference type="Gramene" id="Bo8g022980.1">
    <property type="protein sequence ID" value="Bo8g022980.1"/>
    <property type="gene ID" value="Bo8g022980"/>
</dbReference>